<dbReference type="InterPro" id="IPR003779">
    <property type="entry name" value="CMD-like"/>
</dbReference>
<dbReference type="InterPro" id="IPR029032">
    <property type="entry name" value="AhpD-like"/>
</dbReference>
<dbReference type="GO" id="GO:0051920">
    <property type="term" value="F:peroxiredoxin activity"/>
    <property type="evidence" value="ECO:0007669"/>
    <property type="project" value="InterPro"/>
</dbReference>
<dbReference type="PANTHER" id="PTHR33930:SF2">
    <property type="entry name" value="BLR3452 PROTEIN"/>
    <property type="match status" value="1"/>
</dbReference>
<dbReference type="EMBL" id="PYMC01000003">
    <property type="protein sequence ID" value="PSW06134.1"/>
    <property type="molecule type" value="Genomic_DNA"/>
</dbReference>
<keyword evidence="2" id="KW-0560">Oxidoreductase</keyword>
<dbReference type="RefSeq" id="WP_107282514.1">
    <property type="nucleotide sequence ID" value="NZ_PYMC01000003.1"/>
</dbReference>
<dbReference type="SUPFAM" id="SSF69118">
    <property type="entry name" value="AhpD-like"/>
    <property type="match status" value="1"/>
</dbReference>
<protein>
    <submittedName>
        <fullName evidence="2">Alkylhydroperoxidase</fullName>
    </submittedName>
</protein>
<sequence>MAGNPSNQYLKIKQRHPGFLDAVESLGKAVKQEGPLDEKTAQLIQLAAAAAIRSEGAVHSHTRRALEAGASIDEIRHVLILLTSTLGFPCVMAALSWADETLEASMPTEAGSEWEV</sequence>
<evidence type="ECO:0000313" key="2">
    <source>
        <dbReference type="EMBL" id="PSW06134.1"/>
    </source>
</evidence>
<dbReference type="PANTHER" id="PTHR33930">
    <property type="entry name" value="ALKYL HYDROPEROXIDE REDUCTASE AHPD"/>
    <property type="match status" value="1"/>
</dbReference>
<gene>
    <name evidence="2" type="ORF">C9I89_06385</name>
</gene>
<dbReference type="Gene3D" id="1.20.1290.10">
    <property type="entry name" value="AhpD-like"/>
    <property type="match status" value="1"/>
</dbReference>
<evidence type="ECO:0000313" key="3">
    <source>
        <dbReference type="Proteomes" id="UP000240904"/>
    </source>
</evidence>
<proteinExistence type="predicted"/>
<keyword evidence="2" id="KW-0575">Peroxidase</keyword>
<reference evidence="2 3" key="1">
    <citation type="submission" date="2018-03" db="EMBL/GenBank/DDBJ databases">
        <title>Whole genome sequencing of Histamine producing bacteria.</title>
        <authorList>
            <person name="Butler K."/>
        </authorList>
    </citation>
    <scope>NUCLEOTIDE SEQUENCE [LARGE SCALE GENOMIC DNA]</scope>
    <source>
        <strain evidence="2 3">DSM 16190</strain>
    </source>
</reference>
<feature type="domain" description="Carboxymuconolactone decarboxylase-like" evidence="1">
    <location>
        <begin position="17"/>
        <end position="100"/>
    </location>
</feature>
<comment type="caution">
    <text evidence="2">The sequence shown here is derived from an EMBL/GenBank/DDBJ whole genome shotgun (WGS) entry which is preliminary data.</text>
</comment>
<dbReference type="Pfam" id="PF02627">
    <property type="entry name" value="CMD"/>
    <property type="match status" value="1"/>
</dbReference>
<keyword evidence="3" id="KW-1185">Reference proteome</keyword>
<dbReference type="OrthoDB" id="425264at2"/>
<name>A0A2T3N1R9_9GAMM</name>
<evidence type="ECO:0000259" key="1">
    <source>
        <dbReference type="Pfam" id="PF02627"/>
    </source>
</evidence>
<accession>A0A2T3N1R9</accession>
<organism evidence="2 3">
    <name type="scientific">Photobacterium lipolyticum</name>
    <dbReference type="NCBI Taxonomy" id="266810"/>
    <lineage>
        <taxon>Bacteria</taxon>
        <taxon>Pseudomonadati</taxon>
        <taxon>Pseudomonadota</taxon>
        <taxon>Gammaproteobacteria</taxon>
        <taxon>Vibrionales</taxon>
        <taxon>Vibrionaceae</taxon>
        <taxon>Photobacterium</taxon>
    </lineage>
</organism>
<dbReference type="Proteomes" id="UP000240904">
    <property type="component" value="Unassembled WGS sequence"/>
</dbReference>
<dbReference type="AlphaFoldDB" id="A0A2T3N1R9"/>